<protein>
    <submittedName>
        <fullName evidence="1">Uncharacterized protein</fullName>
    </submittedName>
</protein>
<dbReference type="Proteomes" id="UP000319342">
    <property type="component" value="Chromosome"/>
</dbReference>
<dbReference type="OrthoDB" id="290690at2"/>
<sequence>MAENTNPNAASPSTKLSPAQMFPYCTHLASKKLLLRSEPARVDRDVLDASNHCWCNRTMQVIGPDRDMAHPEECRSGRECFESRFEN</sequence>
<dbReference type="AlphaFoldDB" id="A0A518CVZ6"/>
<proteinExistence type="predicted"/>
<gene>
    <name evidence="1" type="ORF">Pla163_04940</name>
</gene>
<accession>A0A518CVZ6</accession>
<dbReference type="EMBL" id="CP036290">
    <property type="protein sequence ID" value="QDU83395.1"/>
    <property type="molecule type" value="Genomic_DNA"/>
</dbReference>
<name>A0A518CVZ6_9BACT</name>
<evidence type="ECO:0000313" key="2">
    <source>
        <dbReference type="Proteomes" id="UP000319342"/>
    </source>
</evidence>
<keyword evidence="2" id="KW-1185">Reference proteome</keyword>
<reference evidence="1 2" key="1">
    <citation type="submission" date="2019-02" db="EMBL/GenBank/DDBJ databases">
        <title>Deep-cultivation of Planctomycetes and their phenomic and genomic characterization uncovers novel biology.</title>
        <authorList>
            <person name="Wiegand S."/>
            <person name="Jogler M."/>
            <person name="Boedeker C."/>
            <person name="Pinto D."/>
            <person name="Vollmers J."/>
            <person name="Rivas-Marin E."/>
            <person name="Kohn T."/>
            <person name="Peeters S.H."/>
            <person name="Heuer A."/>
            <person name="Rast P."/>
            <person name="Oberbeckmann S."/>
            <person name="Bunk B."/>
            <person name="Jeske O."/>
            <person name="Meyerdierks A."/>
            <person name="Storesund J.E."/>
            <person name="Kallscheuer N."/>
            <person name="Luecker S."/>
            <person name="Lage O.M."/>
            <person name="Pohl T."/>
            <person name="Merkel B.J."/>
            <person name="Hornburger P."/>
            <person name="Mueller R.-W."/>
            <person name="Bruemmer F."/>
            <person name="Labrenz M."/>
            <person name="Spormann A.M."/>
            <person name="Op den Camp H."/>
            <person name="Overmann J."/>
            <person name="Amann R."/>
            <person name="Jetten M.S.M."/>
            <person name="Mascher T."/>
            <person name="Medema M.H."/>
            <person name="Devos D.P."/>
            <person name="Kaster A.-K."/>
            <person name="Ovreas L."/>
            <person name="Rohde M."/>
            <person name="Galperin M.Y."/>
            <person name="Jogler C."/>
        </authorList>
    </citation>
    <scope>NUCLEOTIDE SEQUENCE [LARGE SCALE GENOMIC DNA]</scope>
    <source>
        <strain evidence="1 2">Pla163</strain>
    </source>
</reference>
<dbReference type="RefSeq" id="WP_145183005.1">
    <property type="nucleotide sequence ID" value="NZ_CP036290.1"/>
</dbReference>
<organism evidence="1 2">
    <name type="scientific">Rohdeia mirabilis</name>
    <dbReference type="NCBI Taxonomy" id="2528008"/>
    <lineage>
        <taxon>Bacteria</taxon>
        <taxon>Pseudomonadati</taxon>
        <taxon>Planctomycetota</taxon>
        <taxon>Planctomycetia</taxon>
        <taxon>Planctomycetia incertae sedis</taxon>
        <taxon>Rohdeia</taxon>
    </lineage>
</organism>
<evidence type="ECO:0000313" key="1">
    <source>
        <dbReference type="EMBL" id="QDU83395.1"/>
    </source>
</evidence>